<dbReference type="Proteomes" id="UP000245919">
    <property type="component" value="Chromosome"/>
</dbReference>
<proteinExistence type="predicted"/>
<reference evidence="1 2" key="1">
    <citation type="submission" date="2018-03" db="EMBL/GenBank/DDBJ databases">
        <title>Genome sequence of Lactococcus lactis strain 14B4 from almond drupe.</title>
        <authorList>
            <person name="Tran T.D."/>
            <person name="McGarvey J.A."/>
            <person name="Huynh S."/>
            <person name="Parker C.T."/>
        </authorList>
    </citation>
    <scope>NUCLEOTIDE SEQUENCE [LARGE SCALE GENOMIC DNA]</scope>
    <source>
        <strain evidence="1 2">14B4</strain>
    </source>
</reference>
<dbReference type="AlphaFoldDB" id="A0A2Z3KFX3"/>
<name>A0A2Z3KFX3_LACLL</name>
<sequence>MIIFPIRKCPTCGTTEFLRMQNYSTRVTDVYDSEGNLISTTDPSNHGFYKPLKTWYCASCNKRLFTEQEVIYD</sequence>
<dbReference type="EMBL" id="CP028160">
    <property type="protein sequence ID" value="AWN66590.1"/>
    <property type="molecule type" value="Genomic_DNA"/>
</dbReference>
<accession>A0A2Z3KFX3</accession>
<gene>
    <name evidence="1" type="ORF">LL14B4_10545</name>
</gene>
<organism evidence="1 2">
    <name type="scientific">Lactococcus lactis subsp. lactis</name>
    <name type="common">Streptococcus lactis</name>
    <dbReference type="NCBI Taxonomy" id="1360"/>
    <lineage>
        <taxon>Bacteria</taxon>
        <taxon>Bacillati</taxon>
        <taxon>Bacillota</taxon>
        <taxon>Bacilli</taxon>
        <taxon>Lactobacillales</taxon>
        <taxon>Streptococcaceae</taxon>
        <taxon>Lactococcus</taxon>
    </lineage>
</organism>
<protein>
    <submittedName>
        <fullName evidence="1">Uncharacterized protein</fullName>
    </submittedName>
</protein>
<evidence type="ECO:0000313" key="2">
    <source>
        <dbReference type="Proteomes" id="UP000245919"/>
    </source>
</evidence>
<evidence type="ECO:0000313" key="1">
    <source>
        <dbReference type="EMBL" id="AWN66590.1"/>
    </source>
</evidence>